<dbReference type="Pfam" id="PF04977">
    <property type="entry name" value="DivIC"/>
    <property type="match status" value="1"/>
</dbReference>
<dbReference type="RefSeq" id="WP_078769117.1">
    <property type="nucleotide sequence ID" value="NZ_FUWW01000031.1"/>
</dbReference>
<organism evidence="2 3">
    <name type="scientific">Eubacterium coprostanoligenes</name>
    <dbReference type="NCBI Taxonomy" id="290054"/>
    <lineage>
        <taxon>Bacteria</taxon>
        <taxon>Bacillati</taxon>
        <taxon>Bacillota</taxon>
        <taxon>Clostridia</taxon>
        <taxon>Eubacteriales</taxon>
        <taxon>Eubacteriaceae</taxon>
        <taxon>Eubacterium</taxon>
    </lineage>
</organism>
<keyword evidence="2" id="KW-0132">Cell division</keyword>
<evidence type="ECO:0000313" key="2">
    <source>
        <dbReference type="EMBL" id="SJZ82786.1"/>
    </source>
</evidence>
<keyword evidence="1" id="KW-1133">Transmembrane helix</keyword>
<dbReference type="AlphaFoldDB" id="A0A1T4NUR9"/>
<keyword evidence="1" id="KW-0472">Membrane</keyword>
<evidence type="ECO:0000256" key="1">
    <source>
        <dbReference type="SAM" id="Phobius"/>
    </source>
</evidence>
<sequence>MKAKSNKIKSKKNVVIGFVVAIIVALVGYCSFCLITNAADISRLKTESQELNTKYQQQLDENKKVKSILNSDDKDEYIEQKAREKGYVKDGEVVYYDISSSK</sequence>
<accession>A0A1T4NUR9</accession>
<keyword evidence="1" id="KW-0812">Transmembrane</keyword>
<proteinExistence type="predicted"/>
<name>A0A1T4NUR9_9FIRM</name>
<feature type="transmembrane region" description="Helical" evidence="1">
    <location>
        <begin position="14"/>
        <end position="35"/>
    </location>
</feature>
<dbReference type="EMBL" id="FUWW01000031">
    <property type="protein sequence ID" value="SJZ82786.1"/>
    <property type="molecule type" value="Genomic_DNA"/>
</dbReference>
<reference evidence="2 3" key="1">
    <citation type="submission" date="2017-02" db="EMBL/GenBank/DDBJ databases">
        <authorList>
            <person name="Peterson S.W."/>
        </authorList>
    </citation>
    <scope>NUCLEOTIDE SEQUENCE [LARGE SCALE GENOMIC DNA]</scope>
    <source>
        <strain evidence="2 3">ATCC 51222</strain>
    </source>
</reference>
<dbReference type="GO" id="GO:0051301">
    <property type="term" value="P:cell division"/>
    <property type="evidence" value="ECO:0007669"/>
    <property type="project" value="UniProtKB-KW"/>
</dbReference>
<gene>
    <name evidence="2" type="ORF">SAMN02745114_01699</name>
</gene>
<keyword evidence="3" id="KW-1185">Reference proteome</keyword>
<dbReference type="Proteomes" id="UP000190657">
    <property type="component" value="Unassembled WGS sequence"/>
</dbReference>
<dbReference type="STRING" id="290054.SAMN02745114_01699"/>
<dbReference type="OrthoDB" id="1862866at2"/>
<keyword evidence="2" id="KW-0131">Cell cycle</keyword>
<protein>
    <submittedName>
        <fullName evidence="2">Cell division protein FtsB</fullName>
    </submittedName>
</protein>
<dbReference type="InterPro" id="IPR007060">
    <property type="entry name" value="FtsL/DivIC"/>
</dbReference>
<evidence type="ECO:0000313" key="3">
    <source>
        <dbReference type="Proteomes" id="UP000190657"/>
    </source>
</evidence>